<reference evidence="2" key="1">
    <citation type="submission" date="2021-01" db="EMBL/GenBank/DDBJ databases">
        <title>Whole genome shotgun sequence of Virgisporangium ochraceum NBRC 16418.</title>
        <authorList>
            <person name="Komaki H."/>
            <person name="Tamura T."/>
        </authorList>
    </citation>
    <scope>NUCLEOTIDE SEQUENCE</scope>
    <source>
        <strain evidence="2">NBRC 16418</strain>
    </source>
</reference>
<sequence>MNGDVLARYGHRRSRPRPWLFVGLTVGAGVIAGAMVWWTSLRFGETARVVVTLLLALGLPATVAALLAALWRRAVYVEVTGSALRWSGLLRRGTIPLADLRQVRTGWTMRSEGGQRSRFAAFRAGRASVTVHEAPAIVAEGSLGTVVAAVLTHAPHVRFSDGTRR</sequence>
<proteinExistence type="predicted"/>
<keyword evidence="1" id="KW-0472">Membrane</keyword>
<evidence type="ECO:0000313" key="2">
    <source>
        <dbReference type="EMBL" id="GIJ72222.1"/>
    </source>
</evidence>
<evidence type="ECO:0000313" key="3">
    <source>
        <dbReference type="Proteomes" id="UP000635606"/>
    </source>
</evidence>
<feature type="transmembrane region" description="Helical" evidence="1">
    <location>
        <begin position="18"/>
        <end position="38"/>
    </location>
</feature>
<accession>A0A8J4EHI0</accession>
<dbReference type="AlphaFoldDB" id="A0A8J4EHI0"/>
<evidence type="ECO:0000256" key="1">
    <source>
        <dbReference type="SAM" id="Phobius"/>
    </source>
</evidence>
<protein>
    <submittedName>
        <fullName evidence="2">Uncharacterized protein</fullName>
    </submittedName>
</protein>
<comment type="caution">
    <text evidence="2">The sequence shown here is derived from an EMBL/GenBank/DDBJ whole genome shotgun (WGS) entry which is preliminary data.</text>
</comment>
<keyword evidence="3" id="KW-1185">Reference proteome</keyword>
<dbReference type="EMBL" id="BOPH01000098">
    <property type="protein sequence ID" value="GIJ72222.1"/>
    <property type="molecule type" value="Genomic_DNA"/>
</dbReference>
<organism evidence="2 3">
    <name type="scientific">Virgisporangium ochraceum</name>
    <dbReference type="NCBI Taxonomy" id="65505"/>
    <lineage>
        <taxon>Bacteria</taxon>
        <taxon>Bacillati</taxon>
        <taxon>Actinomycetota</taxon>
        <taxon>Actinomycetes</taxon>
        <taxon>Micromonosporales</taxon>
        <taxon>Micromonosporaceae</taxon>
        <taxon>Virgisporangium</taxon>
    </lineage>
</organism>
<keyword evidence="1" id="KW-0812">Transmembrane</keyword>
<gene>
    <name evidence="2" type="ORF">Voc01_071390</name>
</gene>
<keyword evidence="1" id="KW-1133">Transmembrane helix</keyword>
<feature type="transmembrane region" description="Helical" evidence="1">
    <location>
        <begin position="50"/>
        <end position="71"/>
    </location>
</feature>
<dbReference type="Proteomes" id="UP000635606">
    <property type="component" value="Unassembled WGS sequence"/>
</dbReference>
<dbReference type="RefSeq" id="WP_203932076.1">
    <property type="nucleotide sequence ID" value="NZ_BOPH01000098.1"/>
</dbReference>
<name>A0A8J4EHI0_9ACTN</name>